<dbReference type="PaxDb" id="3827-XP_004500452.1"/>
<dbReference type="RefSeq" id="XP_004500452.1">
    <property type="nucleotide sequence ID" value="XM_004500395.3"/>
</dbReference>
<dbReference type="OrthoDB" id="1433977at2759"/>
<proteinExistence type="predicted"/>
<dbReference type="Gene3D" id="3.80.10.10">
    <property type="entry name" value="Ribonuclease Inhibitor"/>
    <property type="match status" value="1"/>
</dbReference>
<evidence type="ECO:0000256" key="1">
    <source>
        <dbReference type="ARBA" id="ARBA00022821"/>
    </source>
</evidence>
<dbReference type="PANTHER" id="PTHR33463:SF105">
    <property type="entry name" value="AND NB-ARC DOMAIN DISEASE RESISTANCE PROTEIN, PUTATIVE-RELATED"/>
    <property type="match status" value="1"/>
</dbReference>
<keyword evidence="1" id="KW-0611">Plant defense</keyword>
<keyword evidence="4" id="KW-1185">Reference proteome</keyword>
<dbReference type="Pfam" id="PF23247">
    <property type="entry name" value="LRR_RPS2"/>
    <property type="match status" value="2"/>
</dbReference>
<feature type="domain" description="Disease resistance protein At4g27190-like leucine-rich repeats" evidence="3">
    <location>
        <begin position="85"/>
        <end position="146"/>
    </location>
</feature>
<sequence>MGSAPKCVVSLEIVKGGVLNEEMRRKAHGYSSQFEVLVTENRGKELSGNVNNFLTLVGLRAYDLKVENIYFLKEVYGQQMNLGFTFIKLKNLYRMTCLFVGPKNSLALKNLRWLKISECEKLEIVFSVAVIRYLPQLKSLIIEQCEELKQIIEDDLENQKTSNSLSSETCFPKLEVLYVAKCNKLKSVFPDSICKKLPELKLLIIIVADELEEIFKSEGHHKVEIPNLKVVTFYKLPSLCDSQGIPFQAVKSRFVQDCQKLSLTSAFTHHTFSDIIRLCFNSEIHDEAYTFSMSLFKKLQQESEGHHTSNENPSADFAASEFELTSSQELMNKKSMDEQCLMNQQHPLGEIDTTVQHSHGNNEYGDGKIAIPSFSISNTEPHTIEDVDLEDSQKTTQTNNNQVSLNDEAFKKVSSNIEEQFPKADEIIVSKSKPSPIASQLPSMPSKGDPSQIMEDLSTHSLVMRELEQLVSMKHLAYENLSLLTDFLVKHPSVRLKDPSLRNRYKGCAYNLLAELLKFLQTHSVLDASGSFHSEFVELLLDARNFGFDKDWLDGVEKRALFPELQVSQEALQK</sequence>
<dbReference type="InterPro" id="IPR032675">
    <property type="entry name" value="LRR_dom_sf"/>
</dbReference>
<dbReference type="KEGG" id="cam:101509313"/>
<dbReference type="InterPro" id="IPR050905">
    <property type="entry name" value="Plant_NBS-LRR"/>
</dbReference>
<dbReference type="PANTHER" id="PTHR33463">
    <property type="entry name" value="NB-ARC DOMAIN-CONTAINING PROTEIN-RELATED"/>
    <property type="match status" value="1"/>
</dbReference>
<evidence type="ECO:0000313" key="5">
    <source>
        <dbReference type="RefSeq" id="XP_004500452.1"/>
    </source>
</evidence>
<feature type="domain" description="Disease resistance protein At4g27190-like leucine-rich repeats" evidence="3">
    <location>
        <begin position="149"/>
        <end position="276"/>
    </location>
</feature>
<organism evidence="4 5">
    <name type="scientific">Cicer arietinum</name>
    <name type="common">Chickpea</name>
    <name type="synonym">Garbanzo</name>
    <dbReference type="NCBI Taxonomy" id="3827"/>
    <lineage>
        <taxon>Eukaryota</taxon>
        <taxon>Viridiplantae</taxon>
        <taxon>Streptophyta</taxon>
        <taxon>Embryophyta</taxon>
        <taxon>Tracheophyta</taxon>
        <taxon>Spermatophyta</taxon>
        <taxon>Magnoliopsida</taxon>
        <taxon>eudicotyledons</taxon>
        <taxon>Gunneridae</taxon>
        <taxon>Pentapetalae</taxon>
        <taxon>rosids</taxon>
        <taxon>fabids</taxon>
        <taxon>Fabales</taxon>
        <taxon>Fabaceae</taxon>
        <taxon>Papilionoideae</taxon>
        <taxon>50 kb inversion clade</taxon>
        <taxon>NPAAA clade</taxon>
        <taxon>Hologalegina</taxon>
        <taxon>IRL clade</taxon>
        <taxon>Cicereae</taxon>
        <taxon>Cicer</taxon>
    </lineage>
</organism>
<dbReference type="GeneID" id="101509313"/>
<reference evidence="4" key="1">
    <citation type="journal article" date="2013" name="Nat. Biotechnol.">
        <title>Draft genome sequence of chickpea (Cicer arietinum) provides a resource for trait improvement.</title>
        <authorList>
            <person name="Varshney R.K."/>
            <person name="Song C."/>
            <person name="Saxena R.K."/>
            <person name="Azam S."/>
            <person name="Yu S."/>
            <person name="Sharpe A.G."/>
            <person name="Cannon S."/>
            <person name="Baek J."/>
            <person name="Rosen B.D."/>
            <person name="Tar'an B."/>
            <person name="Millan T."/>
            <person name="Zhang X."/>
            <person name="Ramsay L.D."/>
            <person name="Iwata A."/>
            <person name="Wang Y."/>
            <person name="Nelson W."/>
            <person name="Farmer A.D."/>
            <person name="Gaur P.M."/>
            <person name="Soderlund C."/>
            <person name="Penmetsa R.V."/>
            <person name="Xu C."/>
            <person name="Bharti A.K."/>
            <person name="He W."/>
            <person name="Winter P."/>
            <person name="Zhao S."/>
            <person name="Hane J.K."/>
            <person name="Carrasquilla-Garcia N."/>
            <person name="Condie J.A."/>
            <person name="Upadhyaya H.D."/>
            <person name="Luo M.C."/>
            <person name="Thudi M."/>
            <person name="Gowda C.L."/>
            <person name="Singh N.P."/>
            <person name="Lichtenzveig J."/>
            <person name="Gali K.K."/>
            <person name="Rubio J."/>
            <person name="Nadarajan N."/>
            <person name="Dolezel J."/>
            <person name="Bansal K.C."/>
            <person name="Xu X."/>
            <person name="Edwards D."/>
            <person name="Zhang G."/>
            <person name="Kahl G."/>
            <person name="Gil J."/>
            <person name="Singh K.B."/>
            <person name="Datta S.K."/>
            <person name="Jackson S.A."/>
            <person name="Wang J."/>
            <person name="Cook D.R."/>
        </authorList>
    </citation>
    <scope>NUCLEOTIDE SEQUENCE [LARGE SCALE GENOMIC DNA]</scope>
    <source>
        <strain evidence="4">cv. CDC Frontier</strain>
    </source>
</reference>
<evidence type="ECO:0000256" key="2">
    <source>
        <dbReference type="SAM" id="MobiDB-lite"/>
    </source>
</evidence>
<name>A0A1S2Y8B6_CICAR</name>
<dbReference type="eggNOG" id="ENOG502SYF9">
    <property type="taxonomic scope" value="Eukaryota"/>
</dbReference>
<evidence type="ECO:0000313" key="4">
    <source>
        <dbReference type="Proteomes" id="UP000087171"/>
    </source>
</evidence>
<dbReference type="Proteomes" id="UP000087171">
    <property type="component" value="Chromosome Ca5"/>
</dbReference>
<dbReference type="SUPFAM" id="SSF52047">
    <property type="entry name" value="RNI-like"/>
    <property type="match status" value="1"/>
</dbReference>
<dbReference type="AlphaFoldDB" id="A0A1S2Y8B6"/>
<accession>A0A1S2Y8B6</accession>
<reference evidence="5" key="2">
    <citation type="submission" date="2025-08" db="UniProtKB">
        <authorList>
            <consortium name="RefSeq"/>
        </authorList>
    </citation>
    <scope>IDENTIFICATION</scope>
    <source>
        <tissue evidence="5">Etiolated seedlings</tissue>
    </source>
</reference>
<protein>
    <submittedName>
        <fullName evidence="5">Uncharacterized protein LOC101509313</fullName>
    </submittedName>
</protein>
<dbReference type="InterPro" id="IPR057135">
    <property type="entry name" value="At4g27190-like_LRR"/>
</dbReference>
<feature type="region of interest" description="Disordered" evidence="2">
    <location>
        <begin position="354"/>
        <end position="374"/>
    </location>
</feature>
<gene>
    <name evidence="5" type="primary">LOC101509313</name>
</gene>
<evidence type="ECO:0000259" key="3">
    <source>
        <dbReference type="Pfam" id="PF23247"/>
    </source>
</evidence>